<dbReference type="InterPro" id="IPR006176">
    <property type="entry name" value="3-OHacyl-CoA_DH_NAD-bd"/>
</dbReference>
<evidence type="ECO:0000256" key="4">
    <source>
        <dbReference type="ARBA" id="ARBA00022833"/>
    </source>
</evidence>
<dbReference type="RefSeq" id="WP_119539155.1">
    <property type="nucleotide sequence ID" value="NZ_QYRN01000003.1"/>
</dbReference>
<dbReference type="Proteomes" id="UP000265750">
    <property type="component" value="Unassembled WGS sequence"/>
</dbReference>
<dbReference type="Gene3D" id="3.40.50.720">
    <property type="entry name" value="NAD(P)-binding Rossmann-like Domain"/>
    <property type="match status" value="1"/>
</dbReference>
<keyword evidence="4" id="KW-0862">Zinc</keyword>
<organism evidence="7 8">
    <name type="scientific">Aureimonas flava</name>
    <dbReference type="NCBI Taxonomy" id="2320271"/>
    <lineage>
        <taxon>Bacteria</taxon>
        <taxon>Pseudomonadati</taxon>
        <taxon>Pseudomonadota</taxon>
        <taxon>Alphaproteobacteria</taxon>
        <taxon>Hyphomicrobiales</taxon>
        <taxon>Aurantimonadaceae</taxon>
        <taxon>Aureimonas</taxon>
    </lineage>
</organism>
<dbReference type="SUPFAM" id="SSF50129">
    <property type="entry name" value="GroES-like"/>
    <property type="match status" value="1"/>
</dbReference>
<accession>A0A3A1WL48</accession>
<evidence type="ECO:0000256" key="5">
    <source>
        <dbReference type="ARBA" id="ARBA00023002"/>
    </source>
</evidence>
<gene>
    <name evidence="7" type="ORF">D3218_06825</name>
</gene>
<comment type="cofactor">
    <cofactor evidence="1">
        <name>Zn(2+)</name>
        <dbReference type="ChEBI" id="CHEBI:29105"/>
    </cofactor>
</comment>
<evidence type="ECO:0000313" key="8">
    <source>
        <dbReference type="Proteomes" id="UP000265750"/>
    </source>
</evidence>
<keyword evidence="3" id="KW-0479">Metal-binding</keyword>
<evidence type="ECO:0000313" key="7">
    <source>
        <dbReference type="EMBL" id="RIY02018.1"/>
    </source>
</evidence>
<feature type="domain" description="3-hydroxyacyl-CoA dehydrogenase NAD binding" evidence="6">
    <location>
        <begin position="155"/>
        <end position="192"/>
    </location>
</feature>
<dbReference type="GO" id="GO:0070403">
    <property type="term" value="F:NAD+ binding"/>
    <property type="evidence" value="ECO:0007669"/>
    <property type="project" value="InterPro"/>
</dbReference>
<dbReference type="Pfam" id="PF02737">
    <property type="entry name" value="3HCDH_N"/>
    <property type="match status" value="1"/>
</dbReference>
<dbReference type="OrthoDB" id="9781588at2"/>
<dbReference type="GO" id="GO:0046872">
    <property type="term" value="F:metal ion binding"/>
    <property type="evidence" value="ECO:0007669"/>
    <property type="project" value="UniProtKB-KW"/>
</dbReference>
<dbReference type="EMBL" id="QYRN01000003">
    <property type="protein sequence ID" value="RIY02018.1"/>
    <property type="molecule type" value="Genomic_DNA"/>
</dbReference>
<dbReference type="Gene3D" id="3.90.180.10">
    <property type="entry name" value="Medium-chain alcohol dehydrogenases, catalytic domain"/>
    <property type="match status" value="1"/>
</dbReference>
<dbReference type="GO" id="GO:0006631">
    <property type="term" value="P:fatty acid metabolic process"/>
    <property type="evidence" value="ECO:0007669"/>
    <property type="project" value="InterPro"/>
</dbReference>
<proteinExistence type="inferred from homology"/>
<reference evidence="8" key="1">
    <citation type="submission" date="2018-09" db="EMBL/GenBank/DDBJ databases">
        <authorList>
            <person name="Tuo L."/>
        </authorList>
    </citation>
    <scope>NUCLEOTIDE SEQUENCE [LARGE SCALE GENOMIC DNA]</scope>
    <source>
        <strain evidence="8">M2BS4Y-1</strain>
    </source>
</reference>
<dbReference type="SUPFAM" id="SSF51735">
    <property type="entry name" value="NAD(P)-binding Rossmann-fold domains"/>
    <property type="match status" value="1"/>
</dbReference>
<dbReference type="InterPro" id="IPR011032">
    <property type="entry name" value="GroES-like_sf"/>
</dbReference>
<comment type="similarity">
    <text evidence="2">Belongs to the zinc-containing alcohol dehydrogenase family.</text>
</comment>
<keyword evidence="8" id="KW-1185">Reference proteome</keyword>
<evidence type="ECO:0000256" key="2">
    <source>
        <dbReference type="ARBA" id="ARBA00008072"/>
    </source>
</evidence>
<dbReference type="AlphaFoldDB" id="A0A3A1WL48"/>
<keyword evidence="5" id="KW-0560">Oxidoreductase</keyword>
<protein>
    <submittedName>
        <fullName evidence="7">Dehydrogenase</fullName>
    </submittedName>
</protein>
<name>A0A3A1WL48_9HYPH</name>
<evidence type="ECO:0000256" key="1">
    <source>
        <dbReference type="ARBA" id="ARBA00001947"/>
    </source>
</evidence>
<dbReference type="PANTHER" id="PTHR43350:SF19">
    <property type="entry name" value="D-GULOSIDE 3-DEHYDROGENASE"/>
    <property type="match status" value="1"/>
</dbReference>
<sequence>MGDAGPDRPEDGRALWIVGAGRAELRRSVAPVPTPETCRVRSLFGAISRGTERLVFQGAVPESEDERMRAPLQEGDFPFPVKYGYSAVGTVEGGPDPLRGRVVFCLHPHQDLFAAPRAALRLVPEDVPPERAVLAPFMETALNVVWDAAIAPGDHVAVIGAGLIGSLVAYLAARVPGTEVTLVDTAEARLGRLAGWGCRLRPPDGAPADQDVVVHASGQPEGLAAALDCAGVEARVVEASWFGTRPVALPLGGAFHARRLSIVSSQVGRIPADRRARWTTERRLDAALRLLADPVLDRLFSGESAFSRLDRDYAAILADPDTLCHRIRYAD</sequence>
<evidence type="ECO:0000259" key="6">
    <source>
        <dbReference type="Pfam" id="PF02737"/>
    </source>
</evidence>
<dbReference type="InterPro" id="IPR036291">
    <property type="entry name" value="NAD(P)-bd_dom_sf"/>
</dbReference>
<comment type="caution">
    <text evidence="7">The sequence shown here is derived from an EMBL/GenBank/DDBJ whole genome shotgun (WGS) entry which is preliminary data.</text>
</comment>
<dbReference type="GO" id="GO:0016491">
    <property type="term" value="F:oxidoreductase activity"/>
    <property type="evidence" value="ECO:0007669"/>
    <property type="project" value="UniProtKB-KW"/>
</dbReference>
<evidence type="ECO:0000256" key="3">
    <source>
        <dbReference type="ARBA" id="ARBA00022723"/>
    </source>
</evidence>
<dbReference type="PANTHER" id="PTHR43350">
    <property type="entry name" value="NAD-DEPENDENT ALCOHOL DEHYDROGENASE"/>
    <property type="match status" value="1"/>
</dbReference>
<dbReference type="CDD" id="cd08255">
    <property type="entry name" value="2-desacetyl-2-hydroxyethyl_bacteriochlorophyllide_like"/>
    <property type="match status" value="1"/>
</dbReference>